<dbReference type="Pfam" id="PF13412">
    <property type="entry name" value="HTH_24"/>
    <property type="match status" value="1"/>
</dbReference>
<evidence type="ECO:0000256" key="2">
    <source>
        <dbReference type="ARBA" id="ARBA00023125"/>
    </source>
</evidence>
<evidence type="ECO:0000256" key="3">
    <source>
        <dbReference type="ARBA" id="ARBA00023163"/>
    </source>
</evidence>
<dbReference type="SUPFAM" id="SSF46785">
    <property type="entry name" value="Winged helix' DNA-binding domain"/>
    <property type="match status" value="1"/>
</dbReference>
<dbReference type="Gene3D" id="1.10.10.10">
    <property type="entry name" value="Winged helix-like DNA-binding domain superfamily/Winged helix DNA-binding domain"/>
    <property type="match status" value="1"/>
</dbReference>
<dbReference type="SMART" id="SM00344">
    <property type="entry name" value="HTH_ASNC"/>
    <property type="match status" value="1"/>
</dbReference>
<dbReference type="PANTHER" id="PTHR30154:SF34">
    <property type="entry name" value="TRANSCRIPTIONAL REGULATOR AZLB"/>
    <property type="match status" value="1"/>
</dbReference>
<dbReference type="GO" id="GO:0043565">
    <property type="term" value="F:sequence-specific DNA binding"/>
    <property type="evidence" value="ECO:0007669"/>
    <property type="project" value="InterPro"/>
</dbReference>
<proteinExistence type="predicted"/>
<accession>A0A1G7GJQ8</accession>
<keyword evidence="6" id="KW-1185">Reference proteome</keyword>
<dbReference type="CDD" id="cd00090">
    <property type="entry name" value="HTH_ARSR"/>
    <property type="match status" value="1"/>
</dbReference>
<dbReference type="STRING" id="670482.SAMN04488542_10386"/>
<evidence type="ECO:0000313" key="6">
    <source>
        <dbReference type="Proteomes" id="UP000198972"/>
    </source>
</evidence>
<dbReference type="Gene3D" id="3.30.70.920">
    <property type="match status" value="1"/>
</dbReference>
<dbReference type="AlphaFoldDB" id="A0A1G7GJQ8"/>
<dbReference type="InterPro" id="IPR011991">
    <property type="entry name" value="ArsR-like_HTH"/>
</dbReference>
<dbReference type="PRINTS" id="PR00033">
    <property type="entry name" value="HTHASNC"/>
</dbReference>
<dbReference type="InterPro" id="IPR019888">
    <property type="entry name" value="Tscrpt_reg_AsnC-like"/>
</dbReference>
<organism evidence="5 6">
    <name type="scientific">Fontibacillus panacisegetis</name>
    <dbReference type="NCBI Taxonomy" id="670482"/>
    <lineage>
        <taxon>Bacteria</taxon>
        <taxon>Bacillati</taxon>
        <taxon>Bacillota</taxon>
        <taxon>Bacilli</taxon>
        <taxon>Bacillales</taxon>
        <taxon>Paenibacillaceae</taxon>
        <taxon>Fontibacillus</taxon>
    </lineage>
</organism>
<dbReference type="RefSeq" id="WP_091227047.1">
    <property type="nucleotide sequence ID" value="NZ_FNBG01000003.1"/>
</dbReference>
<dbReference type="PANTHER" id="PTHR30154">
    <property type="entry name" value="LEUCINE-RESPONSIVE REGULATORY PROTEIN"/>
    <property type="match status" value="1"/>
</dbReference>
<evidence type="ECO:0000259" key="4">
    <source>
        <dbReference type="PROSITE" id="PS50956"/>
    </source>
</evidence>
<dbReference type="PROSITE" id="PS50956">
    <property type="entry name" value="HTH_ASNC_2"/>
    <property type="match status" value="1"/>
</dbReference>
<dbReference type="Proteomes" id="UP000198972">
    <property type="component" value="Unassembled WGS sequence"/>
</dbReference>
<dbReference type="InterPro" id="IPR019887">
    <property type="entry name" value="Tscrpt_reg_AsnC/Lrp_C"/>
</dbReference>
<dbReference type="GO" id="GO:0005829">
    <property type="term" value="C:cytosol"/>
    <property type="evidence" value="ECO:0007669"/>
    <property type="project" value="TreeGrafter"/>
</dbReference>
<dbReference type="InterPro" id="IPR036388">
    <property type="entry name" value="WH-like_DNA-bd_sf"/>
</dbReference>
<sequence>MDKLDEQIVELLKWNSRMTSSEISKMVHLSIPAVSERIRKLEEKGIIERFTLKLGREATGNGLLAFVFVTLERPDCIPEFSEKIKESKAVLECHHLAGEDDYLLKVAVLDIKALEQFISNHLKQISGIVKTKTVIALSTLKEE</sequence>
<keyword evidence="3" id="KW-0804">Transcription</keyword>
<dbReference type="SUPFAM" id="SSF54909">
    <property type="entry name" value="Dimeric alpha+beta barrel"/>
    <property type="match status" value="1"/>
</dbReference>
<dbReference type="GO" id="GO:0043200">
    <property type="term" value="P:response to amino acid"/>
    <property type="evidence" value="ECO:0007669"/>
    <property type="project" value="TreeGrafter"/>
</dbReference>
<protein>
    <submittedName>
        <fullName evidence="5">Lrp/AsnC family transcriptional regulator, leucine-responsive regulatory protein</fullName>
    </submittedName>
</protein>
<dbReference type="Pfam" id="PF01037">
    <property type="entry name" value="AsnC_trans_reg"/>
    <property type="match status" value="1"/>
</dbReference>
<dbReference type="InterPro" id="IPR000485">
    <property type="entry name" value="AsnC-type_HTH_dom"/>
</dbReference>
<dbReference type="OrthoDB" id="34294at2"/>
<reference evidence="5 6" key="1">
    <citation type="submission" date="2016-10" db="EMBL/GenBank/DDBJ databases">
        <authorList>
            <person name="de Groot N.N."/>
        </authorList>
    </citation>
    <scope>NUCLEOTIDE SEQUENCE [LARGE SCALE GENOMIC DNA]</scope>
    <source>
        <strain evidence="5 6">DSM 28129</strain>
    </source>
</reference>
<gene>
    <name evidence="5" type="ORF">SAMN04488542_10386</name>
</gene>
<dbReference type="EMBL" id="FNBG01000003">
    <property type="protein sequence ID" value="SDE88367.1"/>
    <property type="molecule type" value="Genomic_DNA"/>
</dbReference>
<evidence type="ECO:0000256" key="1">
    <source>
        <dbReference type="ARBA" id="ARBA00023015"/>
    </source>
</evidence>
<evidence type="ECO:0000313" key="5">
    <source>
        <dbReference type="EMBL" id="SDE88367.1"/>
    </source>
</evidence>
<keyword evidence="1" id="KW-0805">Transcription regulation</keyword>
<feature type="domain" description="HTH asnC-type" evidence="4">
    <location>
        <begin position="1"/>
        <end position="62"/>
    </location>
</feature>
<dbReference type="InterPro" id="IPR036390">
    <property type="entry name" value="WH_DNA-bd_sf"/>
</dbReference>
<keyword evidence="2" id="KW-0238">DNA-binding</keyword>
<name>A0A1G7GJQ8_9BACL</name>
<dbReference type="InterPro" id="IPR011008">
    <property type="entry name" value="Dimeric_a/b-barrel"/>
</dbReference>